<dbReference type="Pfam" id="PF13472">
    <property type="entry name" value="Lipase_GDSL_2"/>
    <property type="match status" value="1"/>
</dbReference>
<dbReference type="InterPro" id="IPR036514">
    <property type="entry name" value="SGNH_hydro_sf"/>
</dbReference>
<name>A0A6S6R0F5_9FIRM</name>
<keyword evidence="4" id="KW-1185">Reference proteome</keyword>
<dbReference type="InterPro" id="IPR040794">
    <property type="entry name" value="CE2_N"/>
</dbReference>
<dbReference type="InterPro" id="IPR013830">
    <property type="entry name" value="SGNH_hydro"/>
</dbReference>
<dbReference type="InterPro" id="IPR052762">
    <property type="entry name" value="PCW_deacetylase/CE"/>
</dbReference>
<protein>
    <submittedName>
        <fullName evidence="3">Uncharacterized protein</fullName>
    </submittedName>
</protein>
<dbReference type="RefSeq" id="WP_184095856.1">
    <property type="nucleotide sequence ID" value="NZ_AP023367.1"/>
</dbReference>
<dbReference type="Gene3D" id="3.40.50.1110">
    <property type="entry name" value="SGNH hydrolase"/>
    <property type="match status" value="1"/>
</dbReference>
<feature type="domain" description="SGNH hydrolase-type esterase" evidence="1">
    <location>
        <begin position="138"/>
        <end position="298"/>
    </location>
</feature>
<organism evidence="3 4">
    <name type="scientific">Anaerocolumna cellulosilytica</name>
    <dbReference type="NCBI Taxonomy" id="433286"/>
    <lineage>
        <taxon>Bacteria</taxon>
        <taxon>Bacillati</taxon>
        <taxon>Bacillota</taxon>
        <taxon>Clostridia</taxon>
        <taxon>Lachnospirales</taxon>
        <taxon>Lachnospiraceae</taxon>
        <taxon>Anaerocolumna</taxon>
    </lineage>
</organism>
<dbReference type="EMBL" id="AP023367">
    <property type="protein sequence ID" value="BCJ95526.1"/>
    <property type="molecule type" value="Genomic_DNA"/>
</dbReference>
<accession>A0A6S6R0F5</accession>
<dbReference type="PANTHER" id="PTHR37834">
    <property type="entry name" value="GDSL-LIKE LIPASE/ACYLHYDROLASE DOMAIN PROTEIN (AFU_ORTHOLOGUE AFUA_2G00620)"/>
    <property type="match status" value="1"/>
</dbReference>
<dbReference type="KEGG" id="acel:acsn021_30950"/>
<proteinExistence type="predicted"/>
<evidence type="ECO:0000259" key="2">
    <source>
        <dbReference type="Pfam" id="PF17996"/>
    </source>
</evidence>
<dbReference type="Proteomes" id="UP000515561">
    <property type="component" value="Chromosome"/>
</dbReference>
<evidence type="ECO:0000313" key="3">
    <source>
        <dbReference type="EMBL" id="BCJ95526.1"/>
    </source>
</evidence>
<reference evidence="3 4" key="1">
    <citation type="journal article" date="2016" name="Int. J. Syst. Evol. Microbiol.">
        <title>Descriptions of Anaerotaenia torta gen. nov., sp. nov. and Anaerocolumna cellulosilytica gen. nov., sp. nov. isolated from a methanogenic reactor of cattle waste.</title>
        <authorList>
            <person name="Uek A."/>
            <person name="Ohtaki Y."/>
            <person name="Kaku N."/>
            <person name="Ueki K."/>
        </authorList>
    </citation>
    <scope>NUCLEOTIDE SEQUENCE [LARGE SCALE GENOMIC DNA]</scope>
    <source>
        <strain evidence="3 4">SN021</strain>
    </source>
</reference>
<sequence>MIDILNQNFFKYSGRILKKDNAAILGYTNSQVEFYVKATKETAVITACIDTKNNGEENEARLKIFLDNKEQEETLLVLHEESKEYRLADLNDEAVHKITLIKITEAGMSYAKLISIHIEGGELIPLPVQTDNRLKIEFIGDSITCGYGVYGDPDSEYHIRDEDGMKTYAAYAAKELNLNARYTAVSGFGIYTKYDGDREGILPKVYPYTNYFVDEEALYDFKDFIPDIFVINLGTNDSGHLLNKEVQEGFLHNYVTFLKFLKSYAPDSTILCICGTLCTNAFSFIETAVAEARANGLDKLYTYELPFHNVELDGMASGHPSLLTHQKDGERLVGKLREILNLS</sequence>
<dbReference type="PANTHER" id="PTHR37834:SF2">
    <property type="entry name" value="ESTERASE, SGNH HYDROLASE-TYPE"/>
    <property type="match status" value="1"/>
</dbReference>
<dbReference type="SUPFAM" id="SSF52266">
    <property type="entry name" value="SGNH hydrolase"/>
    <property type="match status" value="1"/>
</dbReference>
<gene>
    <name evidence="3" type="ORF">acsn021_30950</name>
</gene>
<feature type="domain" description="Carbohydrate esterase 2 N-terminal" evidence="2">
    <location>
        <begin position="12"/>
        <end position="127"/>
    </location>
</feature>
<dbReference type="AlphaFoldDB" id="A0A6S6R0F5"/>
<evidence type="ECO:0000259" key="1">
    <source>
        <dbReference type="Pfam" id="PF13472"/>
    </source>
</evidence>
<evidence type="ECO:0000313" key="4">
    <source>
        <dbReference type="Proteomes" id="UP000515561"/>
    </source>
</evidence>
<dbReference type="Gene3D" id="2.60.120.260">
    <property type="entry name" value="Galactose-binding domain-like"/>
    <property type="match status" value="1"/>
</dbReference>
<dbReference type="Pfam" id="PF17996">
    <property type="entry name" value="CE2_N"/>
    <property type="match status" value="1"/>
</dbReference>